<dbReference type="AlphaFoldDB" id="A0A061ALL6"/>
<dbReference type="PhylomeDB" id="A0A061ALL6"/>
<protein>
    <submittedName>
        <fullName evidence="3">CYFA0S01e20230g1_1</fullName>
    </submittedName>
</protein>
<evidence type="ECO:0000256" key="1">
    <source>
        <dbReference type="SAM" id="Coils"/>
    </source>
</evidence>
<proteinExistence type="predicted"/>
<dbReference type="EMBL" id="LK052886">
    <property type="protein sequence ID" value="CDR38018.1"/>
    <property type="molecule type" value="Genomic_DNA"/>
</dbReference>
<feature type="compositionally biased region" description="Polar residues" evidence="2">
    <location>
        <begin position="517"/>
        <end position="531"/>
    </location>
</feature>
<accession>A0A061ALL6</accession>
<organism evidence="3">
    <name type="scientific">Cyberlindnera fabianii</name>
    <name type="common">Yeast</name>
    <name type="synonym">Hansenula fabianii</name>
    <dbReference type="NCBI Taxonomy" id="36022"/>
    <lineage>
        <taxon>Eukaryota</taxon>
        <taxon>Fungi</taxon>
        <taxon>Dikarya</taxon>
        <taxon>Ascomycota</taxon>
        <taxon>Saccharomycotina</taxon>
        <taxon>Saccharomycetes</taxon>
        <taxon>Phaffomycetales</taxon>
        <taxon>Phaffomycetaceae</taxon>
        <taxon>Cyberlindnera</taxon>
    </lineage>
</organism>
<sequence>METTLRTLQDRLRRANFEHNSNPKYRQYATGSDYYTKITNKQDEMMRVSYYLVNFLVSCPRLLPPGDSNAVEPLPDYDDQEKKSNDMATKKWNYTSDNYTLHDLQDLPTTQESEFDANLVMFHSFIAFIKPVTYFIHKHEMVPPIKKESRDQNATRVLMNLAQLLLFARSVTEKDEKDLLFVIYALFFRFPHFFTIEDDNLEPQAGDSDVDMTIDPIRSFFELYPEESCNLLIILIAYDDHHDIEIEKFKEQVQVFTSSPAAQSGEFAAALKVHEQMIENSFKESKTTAECCEKLKTIVSFEAMKGSILSVAKSLTTKVLKQTNNFATWDLHTSFFNINYPRKVRDLKENHEDDISNLTTKIKKEINEAELERHIKLETDMNALKQQCSLLNDENETMRLEMEVLKADNARLRQDVISLSDASAGKGALPNFEYSDFEKMYPELLKDIKVKTFRMAAKKSFARIENLENELASLRRTIESAENNGSGATGTAASYHYDNGTTTREPDNVEEPEYYEQSLTSYDPHNGNNYYGRSVIPPQRQAGYYNNDRSYRTHPTDRMPPANRPYSGASRY</sequence>
<feature type="region of interest" description="Disordered" evidence="2">
    <location>
        <begin position="482"/>
        <end position="572"/>
    </location>
</feature>
<feature type="coiled-coil region" evidence="1">
    <location>
        <begin position="348"/>
        <end position="422"/>
    </location>
</feature>
<dbReference type="VEuPathDB" id="FungiDB:BON22_5447"/>
<reference evidence="3" key="1">
    <citation type="journal article" date="2014" name="Genome Announc.">
        <title>Genome sequence of the yeast Cyberlindnera fabianii (Hansenula fabianii).</title>
        <authorList>
            <person name="Freel K.C."/>
            <person name="Sarilar V."/>
            <person name="Neuveglise C."/>
            <person name="Devillers H."/>
            <person name="Friedrich A."/>
            <person name="Schacherer J."/>
        </authorList>
    </citation>
    <scope>NUCLEOTIDE SEQUENCE</scope>
    <source>
        <strain evidence="3">YJS4271</strain>
    </source>
</reference>
<name>A0A061ALL6_CYBFA</name>
<evidence type="ECO:0000313" key="3">
    <source>
        <dbReference type="EMBL" id="CDR38018.1"/>
    </source>
</evidence>
<evidence type="ECO:0000256" key="2">
    <source>
        <dbReference type="SAM" id="MobiDB-lite"/>
    </source>
</evidence>
<keyword evidence="1" id="KW-0175">Coiled coil</keyword>
<gene>
    <name evidence="3" type="ORF">CYFA0S_01e20230g</name>
</gene>
<dbReference type="OrthoDB" id="10642553at2759"/>
<feature type="compositionally biased region" description="Polar residues" evidence="2">
    <location>
        <begin position="482"/>
        <end position="492"/>
    </location>
</feature>